<feature type="chain" id="PRO_5035319277" description="RxLR effector protein" evidence="2">
    <location>
        <begin position="23"/>
        <end position="147"/>
    </location>
</feature>
<dbReference type="EMBL" id="AOFI03000187">
    <property type="protein sequence ID" value="KAF4319878.1"/>
    <property type="molecule type" value="Genomic_DNA"/>
</dbReference>
<dbReference type="Proteomes" id="UP000702964">
    <property type="component" value="Unassembled WGS sequence"/>
</dbReference>
<gene>
    <name evidence="3" type="ORF">G195_006539</name>
</gene>
<evidence type="ECO:0008006" key="5">
    <source>
        <dbReference type="Google" id="ProtNLM"/>
    </source>
</evidence>
<reference evidence="3" key="2">
    <citation type="submission" date="2020-02" db="EMBL/GenBank/DDBJ databases">
        <authorList>
            <person name="Studholme D.J."/>
        </authorList>
    </citation>
    <scope>NUCLEOTIDE SEQUENCE</scope>
    <source>
        <strain evidence="3">00238/432</strain>
    </source>
</reference>
<evidence type="ECO:0000313" key="3">
    <source>
        <dbReference type="EMBL" id="KAF4319878.1"/>
    </source>
</evidence>
<feature type="region of interest" description="Disordered" evidence="1">
    <location>
        <begin position="47"/>
        <end position="76"/>
    </location>
</feature>
<evidence type="ECO:0000256" key="1">
    <source>
        <dbReference type="SAM" id="MobiDB-lite"/>
    </source>
</evidence>
<organism evidence="3 4">
    <name type="scientific">Phytophthora kernoviae 00238/432</name>
    <dbReference type="NCBI Taxonomy" id="1284355"/>
    <lineage>
        <taxon>Eukaryota</taxon>
        <taxon>Sar</taxon>
        <taxon>Stramenopiles</taxon>
        <taxon>Oomycota</taxon>
        <taxon>Peronosporomycetes</taxon>
        <taxon>Peronosporales</taxon>
        <taxon>Peronosporaceae</taxon>
        <taxon>Phytophthora</taxon>
    </lineage>
</organism>
<evidence type="ECO:0000256" key="2">
    <source>
        <dbReference type="SAM" id="SignalP"/>
    </source>
</evidence>
<reference evidence="3" key="1">
    <citation type="journal article" date="2015" name="Genom Data">
        <title>Draft genome sequences of Phytophthora kernoviae and Phytophthora ramorum lineage EU2 from Scotland.</title>
        <authorList>
            <person name="Sambles C."/>
            <person name="Schlenzig A."/>
            <person name="O'Neill P."/>
            <person name="Grant M."/>
            <person name="Studholme D.J."/>
        </authorList>
    </citation>
    <scope>NUCLEOTIDE SEQUENCE</scope>
    <source>
        <strain evidence="3">00238/432</strain>
    </source>
</reference>
<protein>
    <recommendedName>
        <fullName evidence="5">RxLR effector protein</fullName>
    </recommendedName>
</protein>
<comment type="caution">
    <text evidence="3">The sequence shown here is derived from an EMBL/GenBank/DDBJ whole genome shotgun (WGS) entry which is preliminary data.</text>
</comment>
<name>A0A8J4SEF5_9STRA</name>
<feature type="signal peptide" evidence="2">
    <location>
        <begin position="1"/>
        <end position="22"/>
    </location>
</feature>
<keyword evidence="2" id="KW-0732">Signal</keyword>
<proteinExistence type="predicted"/>
<feature type="region of interest" description="Disordered" evidence="1">
    <location>
        <begin position="91"/>
        <end position="122"/>
    </location>
</feature>
<dbReference type="AlphaFoldDB" id="A0A8J4SEF5"/>
<evidence type="ECO:0000313" key="4">
    <source>
        <dbReference type="Proteomes" id="UP000702964"/>
    </source>
</evidence>
<sequence>MKLNALILAMAIMLTLLGSSSANLEGENILRRQLRVGKMVASLFENEHQTKRDLEAQMEDEDNKPKEVQAEPSRFRMRRLRSPNYVELEEPLTLLNDGGDAPPYTGKPTRKPLTLLNDGGDAPPYTGRPLTLLYNGGDMQPVIAEDF</sequence>
<accession>A0A8J4SEF5</accession>